<evidence type="ECO:0000313" key="2">
    <source>
        <dbReference type="Proteomes" id="UP000228635"/>
    </source>
</evidence>
<comment type="caution">
    <text evidence="1">The sequence shown here is derived from an EMBL/GenBank/DDBJ whole genome shotgun (WGS) entry which is preliminary data.</text>
</comment>
<organism evidence="1 2">
    <name type="scientific">Candidatus Harrisonbacteria bacterium CG10_big_fil_rev_8_21_14_0_10_42_17</name>
    <dbReference type="NCBI Taxonomy" id="1974584"/>
    <lineage>
        <taxon>Bacteria</taxon>
        <taxon>Candidatus Harrisoniibacteriota</taxon>
    </lineage>
</organism>
<gene>
    <name evidence="1" type="ORF">COU08_04685</name>
</gene>
<evidence type="ECO:0000313" key="1">
    <source>
        <dbReference type="EMBL" id="PIT92119.1"/>
    </source>
</evidence>
<name>A0A2M6WH40_9BACT</name>
<reference evidence="2" key="1">
    <citation type="submission" date="2017-09" db="EMBL/GenBank/DDBJ databases">
        <title>Depth-based differentiation of microbial function through sediment-hosted aquifers and enrichment of novel symbionts in the deep terrestrial subsurface.</title>
        <authorList>
            <person name="Probst A.J."/>
            <person name="Ladd B."/>
            <person name="Jarett J.K."/>
            <person name="Geller-Mcgrath D.E."/>
            <person name="Sieber C.M.K."/>
            <person name="Emerson J.B."/>
            <person name="Anantharaman K."/>
            <person name="Thomas B.C."/>
            <person name="Malmstrom R."/>
            <person name="Stieglmeier M."/>
            <person name="Klingl A."/>
            <person name="Woyke T."/>
            <person name="Ryan C.M."/>
            <person name="Banfield J.F."/>
        </authorList>
    </citation>
    <scope>NUCLEOTIDE SEQUENCE [LARGE SCALE GENOMIC DNA]</scope>
</reference>
<dbReference type="EMBL" id="PFBA01000035">
    <property type="protein sequence ID" value="PIT92119.1"/>
    <property type="molecule type" value="Genomic_DNA"/>
</dbReference>
<proteinExistence type="predicted"/>
<accession>A0A2M6WH40</accession>
<dbReference type="AlphaFoldDB" id="A0A2M6WH40"/>
<sequence>MNFLLKQRIQDIPVGYSEALYCGKKYGLMREDFANSHSIKIFAKEQGGDDIISFNYYQTDADESYLRPCEMPDQKVLDFVEHFILINTISEH</sequence>
<dbReference type="Proteomes" id="UP000228635">
    <property type="component" value="Unassembled WGS sequence"/>
</dbReference>
<protein>
    <submittedName>
        <fullName evidence="1">Peptide methionine sulfoxide reductase</fullName>
    </submittedName>
</protein>